<name>A0A218YX89_9HELO</name>
<dbReference type="PANTHER" id="PTHR24148">
    <property type="entry name" value="ANKYRIN REPEAT DOMAIN-CONTAINING PROTEIN 39 HOMOLOG-RELATED"/>
    <property type="match status" value="1"/>
</dbReference>
<gene>
    <name evidence="3" type="ORF">B2J93_8615</name>
</gene>
<proteinExistence type="predicted"/>
<dbReference type="InParanoid" id="A0A218YX89"/>
<feature type="compositionally biased region" description="Basic and acidic residues" evidence="1">
    <location>
        <begin position="115"/>
        <end position="127"/>
    </location>
</feature>
<feature type="compositionally biased region" description="Basic residues" evidence="1">
    <location>
        <begin position="143"/>
        <end position="155"/>
    </location>
</feature>
<evidence type="ECO:0000259" key="2">
    <source>
        <dbReference type="Pfam" id="PF06985"/>
    </source>
</evidence>
<dbReference type="Pfam" id="PF06985">
    <property type="entry name" value="HET"/>
    <property type="match status" value="1"/>
</dbReference>
<evidence type="ECO:0000313" key="4">
    <source>
        <dbReference type="Proteomes" id="UP000242519"/>
    </source>
</evidence>
<feature type="domain" description="Heterokaryon incompatibility" evidence="2">
    <location>
        <begin position="220"/>
        <end position="368"/>
    </location>
</feature>
<dbReference type="EMBL" id="MZNU01000336">
    <property type="protein sequence ID" value="OWP00044.1"/>
    <property type="molecule type" value="Genomic_DNA"/>
</dbReference>
<dbReference type="STRING" id="503106.A0A218YX89"/>
<dbReference type="InterPro" id="IPR010730">
    <property type="entry name" value="HET"/>
</dbReference>
<dbReference type="OrthoDB" id="3477286at2759"/>
<dbReference type="AlphaFoldDB" id="A0A218YX89"/>
<feature type="compositionally biased region" description="Basic and acidic residues" evidence="1">
    <location>
        <begin position="156"/>
        <end position="167"/>
    </location>
</feature>
<feature type="compositionally biased region" description="Basic residues" evidence="1">
    <location>
        <begin position="99"/>
        <end position="112"/>
    </location>
</feature>
<dbReference type="InterPro" id="IPR052895">
    <property type="entry name" value="HetReg/Transcr_Mod"/>
</dbReference>
<evidence type="ECO:0000313" key="3">
    <source>
        <dbReference type="EMBL" id="OWP00044.1"/>
    </source>
</evidence>
<feature type="region of interest" description="Disordered" evidence="1">
    <location>
        <begin position="92"/>
        <end position="178"/>
    </location>
</feature>
<dbReference type="Pfam" id="PF26639">
    <property type="entry name" value="Het-6_barrel"/>
    <property type="match status" value="1"/>
</dbReference>
<evidence type="ECO:0000256" key="1">
    <source>
        <dbReference type="SAM" id="MobiDB-lite"/>
    </source>
</evidence>
<feature type="compositionally biased region" description="Basic and acidic residues" evidence="1">
    <location>
        <begin position="1"/>
        <end position="12"/>
    </location>
</feature>
<dbReference type="Proteomes" id="UP000242519">
    <property type="component" value="Unassembled WGS sequence"/>
</dbReference>
<sequence>MGESSLDPRLRENSNAAPPRGPLPSRSNIIEEQNSGSDGDGHERGEKRRKLNLWKCRHCREARKKCFPEDRVWPQKCNRCLQHRPAQLDCSEPELNTRTRGKNLSKPARRPKAPAARDRSESKRAASDDDESSEDDAVYSRPTRTKIPQKMKRERRGTSRDPVRETPEPASAGKTDQPPAAVYLPLEAGEFRILRLEPGRKDDQVRCSFETATVHSPPRYEAISYLWGGGNETQQQTSLEVELLDNQQPPRSHRILIRSILHSALRSLRHPTEKRSFWVNALCINHSDLDEKNQQIALKRSIFYNAENLCFWLGDDPSYKTALNFIPQIIDLGGIDKLVQDENVLDKWVAFLSLLKNNVFSRLWLVQEVAIAQNVTLHCGAPAIHYADFVDAVTIFLSCRRHISSLFRSKKKNARELTDRKITMVERFIDVTTNALRRGSSPAGRGTIQRLLTLEALVSDLTELSSGDPRDRIYSVLALAKDGPRLLDTGHSSSVDETLRIDYEKSTLEVYQDFFLHVVKESRSLDIICRRWAASVPEKDVPLPSWIRPLQSQLQPPLDSNVCERTDADCLVGTPSLKPYHAANNTQAAYRVADLPSQAKALHVTGVRLDTIARLGPRASEGIILYEWLQLGSCIISDELDIVPDAFWRTLVADRGPNGSNAPSWYHRAFLYCLAESTPNGDVNTNRLIAACEAGSSLVVDFLQRVQSVIWNRKFLVSGTHGWVGLAPMAAVEGDVVVVLHGCSVPVVLRWVRGWWVCVGECYVHGLMDGEGLEMGVGLEEFEIR</sequence>
<comment type="caution">
    <text evidence="3">The sequence shown here is derived from an EMBL/GenBank/DDBJ whole genome shotgun (WGS) entry which is preliminary data.</text>
</comment>
<reference evidence="3 4" key="1">
    <citation type="submission" date="2017-04" db="EMBL/GenBank/DDBJ databases">
        <title>Draft genome sequence of Marssonina coronaria NL1: causal agent of apple blotch.</title>
        <authorList>
            <person name="Cheng Q."/>
        </authorList>
    </citation>
    <scope>NUCLEOTIDE SEQUENCE [LARGE SCALE GENOMIC DNA]</scope>
    <source>
        <strain evidence="3 4">NL1</strain>
    </source>
</reference>
<accession>A0A218YX89</accession>
<feature type="compositionally biased region" description="Acidic residues" evidence="1">
    <location>
        <begin position="128"/>
        <end position="137"/>
    </location>
</feature>
<keyword evidence="4" id="KW-1185">Reference proteome</keyword>
<protein>
    <recommendedName>
        <fullName evidence="2">Heterokaryon incompatibility domain-containing protein</fullName>
    </recommendedName>
</protein>
<organism evidence="3 4">
    <name type="scientific">Diplocarpon coronariae</name>
    <dbReference type="NCBI Taxonomy" id="2795749"/>
    <lineage>
        <taxon>Eukaryota</taxon>
        <taxon>Fungi</taxon>
        <taxon>Dikarya</taxon>
        <taxon>Ascomycota</taxon>
        <taxon>Pezizomycotina</taxon>
        <taxon>Leotiomycetes</taxon>
        <taxon>Helotiales</taxon>
        <taxon>Drepanopezizaceae</taxon>
        <taxon>Diplocarpon</taxon>
    </lineage>
</organism>
<feature type="region of interest" description="Disordered" evidence="1">
    <location>
        <begin position="1"/>
        <end position="47"/>
    </location>
</feature>
<feature type="compositionally biased region" description="Polar residues" evidence="1">
    <location>
        <begin position="25"/>
        <end position="37"/>
    </location>
</feature>
<dbReference type="PANTHER" id="PTHR24148:SF64">
    <property type="entry name" value="HETEROKARYON INCOMPATIBILITY DOMAIN-CONTAINING PROTEIN"/>
    <property type="match status" value="1"/>
</dbReference>